<evidence type="ECO:0000256" key="2">
    <source>
        <dbReference type="ARBA" id="ARBA00023242"/>
    </source>
</evidence>
<dbReference type="GO" id="GO:0003824">
    <property type="term" value="F:catalytic activity"/>
    <property type="evidence" value="ECO:0007669"/>
    <property type="project" value="InterPro"/>
</dbReference>
<dbReference type="Proteomes" id="UP001157006">
    <property type="component" value="Chromosome 1S"/>
</dbReference>
<organism evidence="4 5">
    <name type="scientific">Vicia faba</name>
    <name type="common">Broad bean</name>
    <name type="synonym">Faba vulgaris</name>
    <dbReference type="NCBI Taxonomy" id="3906"/>
    <lineage>
        <taxon>Eukaryota</taxon>
        <taxon>Viridiplantae</taxon>
        <taxon>Streptophyta</taxon>
        <taxon>Embryophyta</taxon>
        <taxon>Tracheophyta</taxon>
        <taxon>Spermatophyta</taxon>
        <taxon>Magnoliopsida</taxon>
        <taxon>eudicotyledons</taxon>
        <taxon>Gunneridae</taxon>
        <taxon>Pentapetalae</taxon>
        <taxon>rosids</taxon>
        <taxon>fabids</taxon>
        <taxon>Fabales</taxon>
        <taxon>Fabaceae</taxon>
        <taxon>Papilionoideae</taxon>
        <taxon>50 kb inversion clade</taxon>
        <taxon>NPAAA clade</taxon>
        <taxon>Hologalegina</taxon>
        <taxon>IRL clade</taxon>
        <taxon>Fabeae</taxon>
        <taxon>Vicia</taxon>
    </lineage>
</organism>
<evidence type="ECO:0000256" key="3">
    <source>
        <dbReference type="SAM" id="MobiDB-lite"/>
    </source>
</evidence>
<gene>
    <name evidence="4" type="ORF">VFH_I181040</name>
</gene>
<dbReference type="PANTHER" id="PTHR15074:SF0">
    <property type="entry name" value="METHYL-CPG-BINDING DOMAIN PROTEIN 4-LIKE PROTEIN"/>
    <property type="match status" value="1"/>
</dbReference>
<comment type="subcellular location">
    <subcellularLocation>
        <location evidence="1">Nucleus</location>
    </subcellularLocation>
</comment>
<dbReference type="EMBL" id="OX451735">
    <property type="protein sequence ID" value="CAI8595225.1"/>
    <property type="molecule type" value="Genomic_DNA"/>
</dbReference>
<dbReference type="SUPFAM" id="SSF48150">
    <property type="entry name" value="DNA-glycosylase"/>
    <property type="match status" value="1"/>
</dbReference>
<dbReference type="InterPro" id="IPR045138">
    <property type="entry name" value="MeCP2/MBD4"/>
</dbReference>
<dbReference type="PANTHER" id="PTHR15074">
    <property type="entry name" value="METHYL-CPG-BINDING PROTEIN"/>
    <property type="match status" value="1"/>
</dbReference>
<dbReference type="GO" id="GO:0003677">
    <property type="term" value="F:DNA binding"/>
    <property type="evidence" value="ECO:0007669"/>
    <property type="project" value="InterPro"/>
</dbReference>
<evidence type="ECO:0008006" key="6">
    <source>
        <dbReference type="Google" id="ProtNLM"/>
    </source>
</evidence>
<protein>
    <recommendedName>
        <fullName evidence="6">Methyl-CpG-binding domain protein 4-like protein</fullName>
    </recommendedName>
</protein>
<keyword evidence="2" id="KW-0539">Nucleus</keyword>
<accession>A0AAV0Z982</accession>
<evidence type="ECO:0000313" key="4">
    <source>
        <dbReference type="EMBL" id="CAI8595225.1"/>
    </source>
</evidence>
<feature type="region of interest" description="Disordered" evidence="3">
    <location>
        <begin position="495"/>
        <end position="518"/>
    </location>
</feature>
<dbReference type="FunFam" id="1.10.340.30:FF:000007">
    <property type="entry name" value="Methyl-CpG-binding domain protein 4"/>
    <property type="match status" value="1"/>
</dbReference>
<dbReference type="GO" id="GO:0006281">
    <property type="term" value="P:DNA repair"/>
    <property type="evidence" value="ECO:0007669"/>
    <property type="project" value="InterPro"/>
</dbReference>
<keyword evidence="5" id="KW-1185">Reference proteome</keyword>
<proteinExistence type="predicted"/>
<sequence length="676" mass="77636">MEKKCCKNVDDLFNEFAYKGSTEVEHSKRRNAFYHSSSSKNVSEHFPEVGESKGDYSCPSRKVSKYFREVRDSKLGGSCPLRKVSKYFVKDEESKVGDSCRSRKVSKHFVEDEESKVGDSCPSRKVSKYFVKDGESKEGDSCPSRKVSKHFREVGESEVDDSCPSRKLSKHFREVGESQVDYSCPSRKVSKHFREVGESEVDDSCPSRKVSKHFWEVGESEVDDSCPSRKVSKHFWEVGESEVGDSCPSRKVSKYFVKDGESKEGDSCPSRKVSKSFVKVEDSKVGDSCPSRKVSKYFVKVKDSEVGDSCPSRKMSKYFLKVEDSKVDDFCRSKVSKHFGEVEESEVDYQKRVSPCPSRKVKNNRRKKIVTGFRECVKKRKCEGTEVIENSKVEDSSCLEMIYEYLAKVEEIITKDSLLLQKVSDSSRGGYKVEDNCMKDINDILNRYVYHGRSVPISRKRLKKSDSEYKAIVKEAKIKFESILGDLSNSFQEGPKIEEGSSLVPPKMKSKSRGKKTQPFLKAERYKEAYKRKTAENNWLPPRSHWNLIQEDHFHDPWRVLVICMLLNRTTGTQMKKIVGKFFELCPDAESCTRVSREEIQEVIKSLGLQVKRSAMLQRLSHEYLSESWTHVTELYSVGKYAADAYAIFCTGKWDEVVPNDHMLNKYWDFLHTLGI</sequence>
<dbReference type="Gene3D" id="1.10.340.30">
    <property type="entry name" value="Hypothetical protein, domain 2"/>
    <property type="match status" value="1"/>
</dbReference>
<dbReference type="AlphaFoldDB" id="A0AAV0Z982"/>
<reference evidence="4 5" key="1">
    <citation type="submission" date="2023-01" db="EMBL/GenBank/DDBJ databases">
        <authorList>
            <person name="Kreplak J."/>
        </authorList>
    </citation>
    <scope>NUCLEOTIDE SEQUENCE [LARGE SCALE GENOMIC DNA]</scope>
</reference>
<dbReference type="InterPro" id="IPR011257">
    <property type="entry name" value="DNA_glycosylase"/>
</dbReference>
<evidence type="ECO:0000256" key="1">
    <source>
        <dbReference type="ARBA" id="ARBA00004123"/>
    </source>
</evidence>
<evidence type="ECO:0000313" key="5">
    <source>
        <dbReference type="Proteomes" id="UP001157006"/>
    </source>
</evidence>
<name>A0AAV0Z982_VICFA</name>
<dbReference type="GO" id="GO:0005634">
    <property type="term" value="C:nucleus"/>
    <property type="evidence" value="ECO:0007669"/>
    <property type="project" value="UniProtKB-SubCell"/>
</dbReference>